<proteinExistence type="inferred from homology"/>
<protein>
    <recommendedName>
        <fullName evidence="6">UPF3 domain-containing protein</fullName>
    </recommendedName>
</protein>
<dbReference type="Proteomes" id="UP000019132">
    <property type="component" value="Unassembled WGS sequence"/>
</dbReference>
<evidence type="ECO:0000256" key="5">
    <source>
        <dbReference type="SAM" id="MobiDB-lite"/>
    </source>
</evidence>
<evidence type="ECO:0000256" key="1">
    <source>
        <dbReference type="ARBA" id="ARBA00004123"/>
    </source>
</evidence>
<dbReference type="Pfam" id="PF03467">
    <property type="entry name" value="Smg4_UPF3"/>
    <property type="match status" value="1"/>
</dbReference>
<evidence type="ECO:0000256" key="3">
    <source>
        <dbReference type="ARBA" id="ARBA00023161"/>
    </source>
</evidence>
<accession>K3XC97</accession>
<keyword evidence="8" id="KW-1185">Reference proteome</keyword>
<evidence type="ECO:0000313" key="7">
    <source>
        <dbReference type="EnsemblProtists" id="PYU1_T014846"/>
    </source>
</evidence>
<dbReference type="PANTHER" id="PTHR13112">
    <property type="entry name" value="UPF3 REGULATOR OF NONSENSE TRANSCRIPTS-LIKE PROTEIN"/>
    <property type="match status" value="1"/>
</dbReference>
<dbReference type="AlphaFoldDB" id="K3XC97"/>
<feature type="compositionally biased region" description="Basic and acidic residues" evidence="5">
    <location>
        <begin position="392"/>
        <end position="403"/>
    </location>
</feature>
<dbReference type="HOGENOM" id="CLU_604796_0_0_1"/>
<feature type="compositionally biased region" description="Gly residues" evidence="5">
    <location>
        <begin position="373"/>
        <end position="383"/>
    </location>
</feature>
<dbReference type="InterPro" id="IPR039722">
    <property type="entry name" value="Upf3"/>
</dbReference>
<dbReference type="GO" id="GO:0005737">
    <property type="term" value="C:cytoplasm"/>
    <property type="evidence" value="ECO:0007669"/>
    <property type="project" value="TreeGrafter"/>
</dbReference>
<dbReference type="EnsemblProtists" id="PYU1_T014846">
    <property type="protein sequence ID" value="PYU1_T014846"/>
    <property type="gene ID" value="PYU1_G014815"/>
</dbReference>
<evidence type="ECO:0000256" key="4">
    <source>
        <dbReference type="ARBA" id="ARBA00023242"/>
    </source>
</evidence>
<feature type="region of interest" description="Disordered" evidence="5">
    <location>
        <begin position="1"/>
        <end position="86"/>
    </location>
</feature>
<dbReference type="GO" id="GO:0003729">
    <property type="term" value="F:mRNA binding"/>
    <property type="evidence" value="ECO:0007669"/>
    <property type="project" value="TreeGrafter"/>
</dbReference>
<dbReference type="InterPro" id="IPR012677">
    <property type="entry name" value="Nucleotide-bd_a/b_plait_sf"/>
</dbReference>
<comment type="subcellular location">
    <subcellularLocation>
        <location evidence="1">Nucleus</location>
    </subcellularLocation>
</comment>
<feature type="compositionally biased region" description="Basic and acidic residues" evidence="5">
    <location>
        <begin position="439"/>
        <end position="448"/>
    </location>
</feature>
<dbReference type="GO" id="GO:0005730">
    <property type="term" value="C:nucleolus"/>
    <property type="evidence" value="ECO:0007669"/>
    <property type="project" value="TreeGrafter"/>
</dbReference>
<evidence type="ECO:0000256" key="2">
    <source>
        <dbReference type="ARBA" id="ARBA00005991"/>
    </source>
</evidence>
<dbReference type="eggNOG" id="KOG1295">
    <property type="taxonomic scope" value="Eukaryota"/>
</dbReference>
<dbReference type="SUPFAM" id="SSF54928">
    <property type="entry name" value="RNA-binding domain, RBD"/>
    <property type="match status" value="1"/>
</dbReference>
<evidence type="ECO:0000259" key="6">
    <source>
        <dbReference type="Pfam" id="PF03467"/>
    </source>
</evidence>
<dbReference type="GO" id="GO:0000184">
    <property type="term" value="P:nuclear-transcribed mRNA catabolic process, nonsense-mediated decay"/>
    <property type="evidence" value="ECO:0007669"/>
    <property type="project" value="UniProtKB-KW"/>
</dbReference>
<reference evidence="8" key="1">
    <citation type="journal article" date="2010" name="Genome Biol.">
        <title>Genome sequence of the necrotrophic plant pathogen Pythium ultimum reveals original pathogenicity mechanisms and effector repertoire.</title>
        <authorList>
            <person name="Levesque C.A."/>
            <person name="Brouwer H."/>
            <person name="Cano L."/>
            <person name="Hamilton J.P."/>
            <person name="Holt C."/>
            <person name="Huitema E."/>
            <person name="Raffaele S."/>
            <person name="Robideau G.P."/>
            <person name="Thines M."/>
            <person name="Win J."/>
            <person name="Zerillo M.M."/>
            <person name="Beakes G.W."/>
            <person name="Boore J.L."/>
            <person name="Busam D."/>
            <person name="Dumas B."/>
            <person name="Ferriera S."/>
            <person name="Fuerstenberg S.I."/>
            <person name="Gachon C.M."/>
            <person name="Gaulin E."/>
            <person name="Govers F."/>
            <person name="Grenville-Briggs L."/>
            <person name="Horner N."/>
            <person name="Hostetler J."/>
            <person name="Jiang R.H."/>
            <person name="Johnson J."/>
            <person name="Krajaejun T."/>
            <person name="Lin H."/>
            <person name="Meijer H.J."/>
            <person name="Moore B."/>
            <person name="Morris P."/>
            <person name="Phuntmart V."/>
            <person name="Puiu D."/>
            <person name="Shetty J."/>
            <person name="Stajich J.E."/>
            <person name="Tripathy S."/>
            <person name="Wawra S."/>
            <person name="van West P."/>
            <person name="Whitty B.R."/>
            <person name="Coutinho P.M."/>
            <person name="Henrissat B."/>
            <person name="Martin F."/>
            <person name="Thomas P.D."/>
            <person name="Tyler B.M."/>
            <person name="De Vries R.P."/>
            <person name="Kamoun S."/>
            <person name="Yandell M."/>
            <person name="Tisserat N."/>
            <person name="Buell C.R."/>
        </authorList>
    </citation>
    <scope>NUCLEOTIDE SEQUENCE</scope>
    <source>
        <strain evidence="8">DAOM:BR144</strain>
    </source>
</reference>
<dbReference type="InterPro" id="IPR005120">
    <property type="entry name" value="UPF3_dom"/>
</dbReference>
<feature type="region of interest" description="Disordered" evidence="5">
    <location>
        <begin position="251"/>
        <end position="462"/>
    </location>
</feature>
<dbReference type="Gene3D" id="3.30.70.330">
    <property type="match status" value="1"/>
</dbReference>
<feature type="compositionally biased region" description="Basic and acidic residues" evidence="5">
    <location>
        <begin position="251"/>
        <end position="267"/>
    </location>
</feature>
<dbReference type="PANTHER" id="PTHR13112:SF0">
    <property type="entry name" value="FI21285P1"/>
    <property type="match status" value="1"/>
</dbReference>
<sequence length="462" mass="48364">MAPPPGAASRRSASKGGRGGRGRGGGRGDKVPAAAAEDAAPRPSARDAKAKPHDSNKQHKRGKGGAGANVANGRAPSSNVSSARPTRAVNAVMRKVVVRNIPHTTDEDAIWALVEAHGVTRESLWRFVPGKVRGNNRQPTTGRMYLDLKKDLEQARRLIAALNGHVLDVTADPPARLEVEFAPYQKIPRDKQRKDAKVGTIDRDPEYLAFLEELAKPKEKLPSAEVVADTAEVDVAEKPVAALVKYMNERKVHSRDKGKGKSGKFAEKGSAAGKRQTRKKEKTTKEKAKTPKDRRKNADGATDAAKPRKTRGGAKSSSKKDAAASQEPIQPGAIRIMAPKSPAAAAAGNAATQQPSNGTDAKNKSNKKAAAASGGGAGGGGEGSSRSRGKGRGSERVPKEVKPADASGGVDNNGNGEAKNPRRRDSRASAPGAGGNAVGKKDNNAGRGDRKKKVFVPKDQSG</sequence>
<dbReference type="EMBL" id="ADOS01001592">
    <property type="status" value="NOT_ANNOTATED_CDS"/>
    <property type="molecule type" value="Genomic_DNA"/>
</dbReference>
<feature type="compositionally biased region" description="Basic and acidic residues" evidence="5">
    <location>
        <begin position="44"/>
        <end position="57"/>
    </location>
</feature>
<dbReference type="GO" id="GO:0045727">
    <property type="term" value="P:positive regulation of translation"/>
    <property type="evidence" value="ECO:0007669"/>
    <property type="project" value="TreeGrafter"/>
</dbReference>
<organism evidence="7 8">
    <name type="scientific">Globisporangium ultimum (strain ATCC 200006 / CBS 805.95 / DAOM BR144)</name>
    <name type="common">Pythium ultimum</name>
    <dbReference type="NCBI Taxonomy" id="431595"/>
    <lineage>
        <taxon>Eukaryota</taxon>
        <taxon>Sar</taxon>
        <taxon>Stramenopiles</taxon>
        <taxon>Oomycota</taxon>
        <taxon>Peronosporomycetes</taxon>
        <taxon>Pythiales</taxon>
        <taxon>Pythiaceae</taxon>
        <taxon>Globisporangium</taxon>
    </lineage>
</organism>
<dbReference type="InParanoid" id="K3XC97"/>
<feature type="compositionally biased region" description="Gly residues" evidence="5">
    <location>
        <begin position="16"/>
        <end position="25"/>
    </location>
</feature>
<feature type="compositionally biased region" description="Low complexity" evidence="5">
    <location>
        <begin position="32"/>
        <end position="43"/>
    </location>
</feature>
<evidence type="ECO:0000313" key="8">
    <source>
        <dbReference type="Proteomes" id="UP000019132"/>
    </source>
</evidence>
<name>K3XC97_GLOUD</name>
<dbReference type="VEuPathDB" id="FungiDB:PYU1_G014815"/>
<dbReference type="OMA" id="QYKPGKV"/>
<dbReference type="InterPro" id="IPR035979">
    <property type="entry name" value="RBD_domain_sf"/>
</dbReference>
<reference evidence="8" key="2">
    <citation type="submission" date="2010-04" db="EMBL/GenBank/DDBJ databases">
        <authorList>
            <person name="Buell R."/>
            <person name="Hamilton J."/>
            <person name="Hostetler J."/>
        </authorList>
    </citation>
    <scope>NUCLEOTIDE SEQUENCE [LARGE SCALE GENOMIC DNA]</scope>
    <source>
        <strain evidence="8">DAOM:BR144</strain>
    </source>
</reference>
<keyword evidence="3" id="KW-0866">Nonsense-mediated mRNA decay</keyword>
<comment type="similarity">
    <text evidence="2">Belongs to the RENT3 family.</text>
</comment>
<keyword evidence="4" id="KW-0539">Nucleus</keyword>
<dbReference type="STRING" id="431595.K3XC97"/>
<reference evidence="7" key="3">
    <citation type="submission" date="2015-02" db="UniProtKB">
        <authorList>
            <consortium name="EnsemblProtists"/>
        </authorList>
    </citation>
    <scope>IDENTIFICATION</scope>
    <source>
        <strain evidence="7">DAOM BR144</strain>
    </source>
</reference>
<feature type="domain" description="UPF3" evidence="6">
    <location>
        <begin position="94"/>
        <end position="251"/>
    </location>
</feature>